<dbReference type="InterPro" id="IPR015947">
    <property type="entry name" value="PUA-like_sf"/>
</dbReference>
<name>A0A917GHT3_9FLAO</name>
<dbReference type="EMBL" id="BMFQ01000002">
    <property type="protein sequence ID" value="GGG46901.1"/>
    <property type="molecule type" value="Genomic_DNA"/>
</dbReference>
<evidence type="ECO:0000259" key="1">
    <source>
        <dbReference type="SMART" id="SM01022"/>
    </source>
</evidence>
<evidence type="ECO:0000313" key="2">
    <source>
        <dbReference type="EMBL" id="GGG46901.1"/>
    </source>
</evidence>
<feature type="domain" description="ASCH" evidence="1">
    <location>
        <begin position="20"/>
        <end position="141"/>
    </location>
</feature>
<dbReference type="InterPro" id="IPR007374">
    <property type="entry name" value="ASCH_domain"/>
</dbReference>
<dbReference type="SMART" id="SM01022">
    <property type="entry name" value="ASCH"/>
    <property type="match status" value="1"/>
</dbReference>
<keyword evidence="3" id="KW-1185">Reference proteome</keyword>
<dbReference type="InterPro" id="IPR009326">
    <property type="entry name" value="DUF984"/>
</dbReference>
<dbReference type="AlphaFoldDB" id="A0A917GHT3"/>
<reference evidence="2" key="2">
    <citation type="submission" date="2020-09" db="EMBL/GenBank/DDBJ databases">
        <authorList>
            <person name="Sun Q."/>
            <person name="Zhou Y."/>
        </authorList>
    </citation>
    <scope>NUCLEOTIDE SEQUENCE</scope>
    <source>
        <strain evidence="2">CGMCC 1.12751</strain>
    </source>
</reference>
<sequence length="145" mass="16851">MWNNFTKSNPEFIKDELPEAEFFHDNEKDANRLAALIINGKKKASSGLYIWYKEANADLPKIGKKLIVTDFNGKARAIIETKKVDTIPFNQVSKEYAALDMGTEIEPLEKWKKAHWDFFASTMEKPTEEMLVVCERFETIWTEKD</sequence>
<dbReference type="Pfam" id="PF04266">
    <property type="entry name" value="ASCH"/>
    <property type="match status" value="1"/>
</dbReference>
<protein>
    <submittedName>
        <fullName evidence="2">RNA-binding protein</fullName>
    </submittedName>
</protein>
<reference evidence="2" key="1">
    <citation type="journal article" date="2014" name="Int. J. Syst. Evol. Microbiol.">
        <title>Complete genome sequence of Corynebacterium casei LMG S-19264T (=DSM 44701T), isolated from a smear-ripened cheese.</title>
        <authorList>
            <consortium name="US DOE Joint Genome Institute (JGI-PGF)"/>
            <person name="Walter F."/>
            <person name="Albersmeier A."/>
            <person name="Kalinowski J."/>
            <person name="Ruckert C."/>
        </authorList>
    </citation>
    <scope>NUCLEOTIDE SEQUENCE</scope>
    <source>
        <strain evidence="2">CGMCC 1.12751</strain>
    </source>
</reference>
<gene>
    <name evidence="2" type="ORF">GCM10010976_17920</name>
</gene>
<dbReference type="Gene3D" id="3.10.400.10">
    <property type="entry name" value="Sulfate adenylyltransferase"/>
    <property type="match status" value="1"/>
</dbReference>
<dbReference type="Proteomes" id="UP000625976">
    <property type="component" value="Unassembled WGS sequence"/>
</dbReference>
<evidence type="ECO:0000313" key="3">
    <source>
        <dbReference type="Proteomes" id="UP000625976"/>
    </source>
</evidence>
<comment type="caution">
    <text evidence="2">The sequence shown here is derived from an EMBL/GenBank/DDBJ whole genome shotgun (WGS) entry which is preliminary data.</text>
</comment>
<dbReference type="PANTHER" id="PTHR39203:SF1">
    <property type="entry name" value="CYTOPLASMIC PROTEIN"/>
    <property type="match status" value="1"/>
</dbReference>
<dbReference type="SUPFAM" id="SSF88697">
    <property type="entry name" value="PUA domain-like"/>
    <property type="match status" value="1"/>
</dbReference>
<organism evidence="2 3">
    <name type="scientific">Bizionia arctica</name>
    <dbReference type="NCBI Taxonomy" id="1495645"/>
    <lineage>
        <taxon>Bacteria</taxon>
        <taxon>Pseudomonadati</taxon>
        <taxon>Bacteroidota</taxon>
        <taxon>Flavobacteriia</taxon>
        <taxon>Flavobacteriales</taxon>
        <taxon>Flavobacteriaceae</taxon>
        <taxon>Bizionia</taxon>
    </lineage>
</organism>
<accession>A0A917GHT3</accession>
<proteinExistence type="predicted"/>
<dbReference type="PANTHER" id="PTHR39203">
    <property type="entry name" value="CYTOPLASMIC PROTEIN-RELATED"/>
    <property type="match status" value="1"/>
</dbReference>
<dbReference type="CDD" id="cd06553">
    <property type="entry name" value="ASCH_Ef3133_like"/>
    <property type="match status" value="1"/>
</dbReference>